<dbReference type="GO" id="GO:0071949">
    <property type="term" value="F:FAD binding"/>
    <property type="evidence" value="ECO:0007669"/>
    <property type="project" value="InterPro"/>
</dbReference>
<dbReference type="EMBL" id="JAAAJB010000249">
    <property type="protein sequence ID" value="KAG0260417.1"/>
    <property type="molecule type" value="Genomic_DNA"/>
</dbReference>
<feature type="domain" description="FAD-binding" evidence="5">
    <location>
        <begin position="279"/>
        <end position="333"/>
    </location>
</feature>
<dbReference type="AlphaFoldDB" id="A0A9P6U5Q2"/>
<comment type="caution">
    <text evidence="6">The sequence shown here is derived from an EMBL/GenBank/DDBJ whole genome shotgun (WGS) entry which is preliminary data.</text>
</comment>
<dbReference type="PANTHER" id="PTHR47356:SF2">
    <property type="entry name" value="FAD-BINDING DOMAIN-CONTAINING PROTEIN-RELATED"/>
    <property type="match status" value="1"/>
</dbReference>
<name>A0A9P6U5Q2_9FUNG</name>
<gene>
    <name evidence="6" type="ORF">DFQ27_003533</name>
</gene>
<evidence type="ECO:0000259" key="5">
    <source>
        <dbReference type="Pfam" id="PF01494"/>
    </source>
</evidence>
<evidence type="ECO:0000256" key="4">
    <source>
        <dbReference type="ARBA" id="ARBA00023002"/>
    </source>
</evidence>
<keyword evidence="3" id="KW-0274">FAD</keyword>
<accession>A0A9P6U5Q2</accession>
<dbReference type="Gene3D" id="3.50.50.60">
    <property type="entry name" value="FAD/NAD(P)-binding domain"/>
    <property type="match status" value="1"/>
</dbReference>
<dbReference type="InterPro" id="IPR036188">
    <property type="entry name" value="FAD/NAD-bd_sf"/>
</dbReference>
<evidence type="ECO:0000256" key="3">
    <source>
        <dbReference type="ARBA" id="ARBA00022827"/>
    </source>
</evidence>
<dbReference type="Pfam" id="PF01494">
    <property type="entry name" value="FAD_binding_3"/>
    <property type="match status" value="2"/>
</dbReference>
<comment type="similarity">
    <text evidence="1">Belongs to the paxM FAD-dependent monooxygenase family.</text>
</comment>
<keyword evidence="2" id="KW-0285">Flavoprotein</keyword>
<dbReference type="GO" id="GO:0004497">
    <property type="term" value="F:monooxygenase activity"/>
    <property type="evidence" value="ECO:0007669"/>
    <property type="project" value="InterPro"/>
</dbReference>
<dbReference type="PRINTS" id="PR00420">
    <property type="entry name" value="RNGMNOXGNASE"/>
</dbReference>
<dbReference type="InterPro" id="IPR002938">
    <property type="entry name" value="FAD-bd"/>
</dbReference>
<feature type="domain" description="FAD-binding" evidence="5">
    <location>
        <begin position="5"/>
        <end position="152"/>
    </location>
</feature>
<reference evidence="6" key="1">
    <citation type="journal article" date="2020" name="Fungal Divers.">
        <title>Resolving the Mortierellaceae phylogeny through synthesis of multi-gene phylogenetics and phylogenomics.</title>
        <authorList>
            <person name="Vandepol N."/>
            <person name="Liber J."/>
            <person name="Desiro A."/>
            <person name="Na H."/>
            <person name="Kennedy M."/>
            <person name="Barry K."/>
            <person name="Grigoriev I.V."/>
            <person name="Miller A.N."/>
            <person name="O'Donnell K."/>
            <person name="Stajich J.E."/>
            <person name="Bonito G."/>
        </authorList>
    </citation>
    <scope>NUCLEOTIDE SEQUENCE</scope>
    <source>
        <strain evidence="6">BC1065</strain>
    </source>
</reference>
<dbReference type="InterPro" id="IPR050562">
    <property type="entry name" value="FAD_mOase_fung"/>
</dbReference>
<evidence type="ECO:0000256" key="2">
    <source>
        <dbReference type="ARBA" id="ARBA00022630"/>
    </source>
</evidence>
<sequence>MATSLKVLIVGGGIAGLSLAIFLERAGIEYTILEKAKEFRAWGASIALSPQVLRVFDQLGMLSELQEFGIIFTSGVYYKQDMTKIGAVDLSNYEERWLLSKVPAEKIQWGKRILRTLQNENGAKVFCSDGTDFDADILIGADGAYSAVRQSLYKNLALKNYPLPKSDTDPLRFDQFGLLGITKPLDDVYPELKNATKTHMCIIIASEKPYIAYVRKLKGGRIGWTLCGELLDAELHEQDNSFRFSDWEGESIENIRKDIDSLLTPLGETMANLIENTECISKVMLEDKLFITWHSGRTCLIGDAAHKLVPAAGQGANQSILDAICMANLLHEMPSKSSTDIERVFEKFYAIRFPTAKKAIEGSARLSSLISKRGFIGNTLRSIVLNLPGAITQKAVDAINSGRPILNYVDPIPVQGTVPNTSLPHHLSTDSEAI</sequence>
<proteinExistence type="inferred from homology"/>
<organism evidence="6 7">
    <name type="scientific">Actinomortierella ambigua</name>
    <dbReference type="NCBI Taxonomy" id="1343610"/>
    <lineage>
        <taxon>Eukaryota</taxon>
        <taxon>Fungi</taxon>
        <taxon>Fungi incertae sedis</taxon>
        <taxon>Mucoromycota</taxon>
        <taxon>Mortierellomycotina</taxon>
        <taxon>Mortierellomycetes</taxon>
        <taxon>Mortierellales</taxon>
        <taxon>Mortierellaceae</taxon>
        <taxon>Actinomortierella</taxon>
    </lineage>
</organism>
<keyword evidence="4" id="KW-0560">Oxidoreductase</keyword>
<evidence type="ECO:0000256" key="1">
    <source>
        <dbReference type="ARBA" id="ARBA00007992"/>
    </source>
</evidence>
<protein>
    <recommendedName>
        <fullName evidence="5">FAD-binding domain-containing protein</fullName>
    </recommendedName>
</protein>
<dbReference type="SUPFAM" id="SSF51905">
    <property type="entry name" value="FAD/NAD(P)-binding domain"/>
    <property type="match status" value="1"/>
</dbReference>
<dbReference type="OrthoDB" id="655030at2759"/>
<dbReference type="Proteomes" id="UP000807716">
    <property type="component" value="Unassembled WGS sequence"/>
</dbReference>
<evidence type="ECO:0000313" key="6">
    <source>
        <dbReference type="EMBL" id="KAG0260417.1"/>
    </source>
</evidence>
<dbReference type="PANTHER" id="PTHR47356">
    <property type="entry name" value="FAD-DEPENDENT MONOOXYGENASE ASQG-RELATED"/>
    <property type="match status" value="1"/>
</dbReference>
<keyword evidence="7" id="KW-1185">Reference proteome</keyword>
<evidence type="ECO:0000313" key="7">
    <source>
        <dbReference type="Proteomes" id="UP000807716"/>
    </source>
</evidence>